<comment type="caution">
    <text evidence="2">The sequence shown here is derived from an EMBL/GenBank/DDBJ whole genome shotgun (WGS) entry which is preliminary data.</text>
</comment>
<evidence type="ECO:0000313" key="2">
    <source>
        <dbReference type="EMBL" id="EGX56688.1"/>
    </source>
</evidence>
<dbReference type="PATRIC" id="fig|700597.3.peg.5204"/>
<keyword evidence="3" id="KW-1185">Reference proteome</keyword>
<evidence type="ECO:0000313" key="3">
    <source>
        <dbReference type="Proteomes" id="UP000004217"/>
    </source>
</evidence>
<organism evidence="2 3">
    <name type="scientific">Streptomyces zinciresistens K42</name>
    <dbReference type="NCBI Taxonomy" id="700597"/>
    <lineage>
        <taxon>Bacteria</taxon>
        <taxon>Bacillati</taxon>
        <taxon>Actinomycetota</taxon>
        <taxon>Actinomycetes</taxon>
        <taxon>Kitasatosporales</taxon>
        <taxon>Streptomycetaceae</taxon>
        <taxon>Streptomyces</taxon>
    </lineage>
</organism>
<evidence type="ECO:0000259" key="1">
    <source>
        <dbReference type="Pfam" id="PF08241"/>
    </source>
</evidence>
<proteinExistence type="predicted"/>
<dbReference type="EMBL" id="AGBF01000128">
    <property type="protein sequence ID" value="EGX56688.1"/>
    <property type="molecule type" value="Genomic_DNA"/>
</dbReference>
<protein>
    <submittedName>
        <fullName evidence="2">Glycosyl transferase family protein</fullName>
    </submittedName>
</protein>
<dbReference type="Pfam" id="PF08241">
    <property type="entry name" value="Methyltransf_11"/>
    <property type="match status" value="1"/>
</dbReference>
<keyword evidence="2" id="KW-0808">Transferase</keyword>
<dbReference type="Gene3D" id="3.40.50.150">
    <property type="entry name" value="Vaccinia Virus protein VP39"/>
    <property type="match status" value="1"/>
</dbReference>
<dbReference type="GO" id="GO:0008757">
    <property type="term" value="F:S-adenosylmethionine-dependent methyltransferase activity"/>
    <property type="evidence" value="ECO:0007669"/>
    <property type="project" value="InterPro"/>
</dbReference>
<sequence length="275" mass="30823">MGSSRTQRCLITSPIAADSTPSNLTRRRSVMSPSGMPSIDLLSEQIASVLADPATTHGLGRALRAAAKEIELHRYHHSSRGAWPNGRIDDKPDRVQIGGGGHRIEGFFNIDLVPPADLLWDIREGIPLQDDSIAEIFSEHFLEHIDYPRSAKHYIREAHRVLMPGGQIITGVPDAAFALNQYPGPLNASDVTIERWYAKRDCRDDINTRLDLVNLVFRDQDDDPTYTPHLWAYDHEKLVQLFTEAGFTTVEPWTFDPSMANPKRRSGSVYVLATK</sequence>
<dbReference type="SUPFAM" id="SSF53335">
    <property type="entry name" value="S-adenosyl-L-methionine-dependent methyltransferases"/>
    <property type="match status" value="1"/>
</dbReference>
<dbReference type="InterPro" id="IPR029063">
    <property type="entry name" value="SAM-dependent_MTases_sf"/>
</dbReference>
<dbReference type="Proteomes" id="UP000004217">
    <property type="component" value="Unassembled WGS sequence"/>
</dbReference>
<feature type="domain" description="Methyltransferase type 11" evidence="1">
    <location>
        <begin position="125"/>
        <end position="169"/>
    </location>
</feature>
<gene>
    <name evidence="2" type="ORF">SZN_26501</name>
</gene>
<reference evidence="2 3" key="1">
    <citation type="submission" date="2011-08" db="EMBL/GenBank/DDBJ databases">
        <authorList>
            <person name="Lin Y."/>
            <person name="Hao X."/>
            <person name="Johnstone L."/>
            <person name="Miller S.J."/>
            <person name="Wei G."/>
            <person name="Rensing C."/>
        </authorList>
    </citation>
    <scope>NUCLEOTIDE SEQUENCE [LARGE SCALE GENOMIC DNA]</scope>
    <source>
        <strain evidence="2 3">K42</strain>
    </source>
</reference>
<accession>G2GIG0</accession>
<dbReference type="InterPro" id="IPR013216">
    <property type="entry name" value="Methyltransf_11"/>
</dbReference>
<name>G2GIG0_9ACTN</name>
<dbReference type="AlphaFoldDB" id="G2GIG0"/>